<dbReference type="Pfam" id="PF14054">
    <property type="entry name" value="DUF4249"/>
    <property type="match status" value="1"/>
</dbReference>
<dbReference type="Proteomes" id="UP001610063">
    <property type="component" value="Unassembled WGS sequence"/>
</dbReference>
<gene>
    <name evidence="1" type="ORF">ACHKAR_21080</name>
</gene>
<keyword evidence="2" id="KW-1185">Reference proteome</keyword>
<evidence type="ECO:0000313" key="1">
    <source>
        <dbReference type="EMBL" id="MFH6985961.1"/>
    </source>
</evidence>
<dbReference type="RefSeq" id="WP_395419432.1">
    <property type="nucleotide sequence ID" value="NZ_JBIPKE010000020.1"/>
</dbReference>
<dbReference type="EMBL" id="JBIPKE010000020">
    <property type="protein sequence ID" value="MFH6985961.1"/>
    <property type="molecule type" value="Genomic_DNA"/>
</dbReference>
<comment type="caution">
    <text evidence="1">The sequence shown here is derived from an EMBL/GenBank/DDBJ whole genome shotgun (WGS) entry which is preliminary data.</text>
</comment>
<accession>A0ABW7NED6</accession>
<reference evidence="1 2" key="1">
    <citation type="journal article" date="2013" name="Int. J. Syst. Evol. Microbiol.">
        <title>Marinoscillum luteum sp. nov., isolated from marine sediment.</title>
        <authorList>
            <person name="Cha I.T."/>
            <person name="Park S.J."/>
            <person name="Kim S.J."/>
            <person name="Kim J.G."/>
            <person name="Jung M.Y."/>
            <person name="Shin K.S."/>
            <person name="Kwon K.K."/>
            <person name="Yang S.H."/>
            <person name="Seo Y.S."/>
            <person name="Rhee S.K."/>
        </authorList>
    </citation>
    <scope>NUCLEOTIDE SEQUENCE [LARGE SCALE GENOMIC DNA]</scope>
    <source>
        <strain evidence="1 2">KCTC 23939</strain>
    </source>
</reference>
<sequence length="283" mass="31897">MKPIYLIVSMLLIWGCESIEEGLPTAEQKLVIDGAIEQGQFPVVYLTLSSGFYDPVDSMNLLDLIVTTARVSVSDGENEEVLTLFRNEGYFPPYYYRGTALRGVIGKEYTLEVRSRGETYTATTTIPAPVALDSLWFLQDGPSDSLVNIWVRFKDDGSAVNRYRSFTRIISKNDRYIPAYQSTLSDRAFNGESFRYPILKQPADFTKVAQDVYFTKGDTVNVKFCTLDQVHFDFWRTLERELYSAGNPFGSSGNEVESNIRGTKPALGVWGGYGASYHRIVLK</sequence>
<proteinExistence type="predicted"/>
<name>A0ABW7NED6_9BACT</name>
<evidence type="ECO:0000313" key="2">
    <source>
        <dbReference type="Proteomes" id="UP001610063"/>
    </source>
</evidence>
<dbReference type="InterPro" id="IPR025345">
    <property type="entry name" value="DUF4249"/>
</dbReference>
<organism evidence="1 2">
    <name type="scientific">Marinoscillum luteum</name>
    <dbReference type="NCBI Taxonomy" id="861051"/>
    <lineage>
        <taxon>Bacteria</taxon>
        <taxon>Pseudomonadati</taxon>
        <taxon>Bacteroidota</taxon>
        <taxon>Cytophagia</taxon>
        <taxon>Cytophagales</taxon>
        <taxon>Reichenbachiellaceae</taxon>
        <taxon>Marinoscillum</taxon>
    </lineage>
</organism>
<protein>
    <submittedName>
        <fullName evidence="1">DUF4249 domain-containing protein</fullName>
    </submittedName>
</protein>